<sequence>MDKSVIFGFMAVFAVSGSMVLLANQVHKHILSNFMKKFEFEIGGVVCKHGKQKLGGCKKHHANKKVRFEKEVFELPLEKKGYNKKVTRAQKVKDDKVLIMKKNQKWESGSKLEDIMPLNRVVLYREIMKYRTIKGRLLHA</sequence>
<keyword evidence="2" id="KW-1185">Reference proteome</keyword>
<protein>
    <submittedName>
        <fullName evidence="1">Uncharacterized protein</fullName>
    </submittedName>
</protein>
<gene>
    <name evidence="1" type="ORF">Lalb_Chr25g0287851</name>
</gene>
<dbReference type="PANTHER" id="PTHR33564:SF8">
    <property type="entry name" value="TRANSMEMBRANE PROTEIN"/>
    <property type="match status" value="1"/>
</dbReference>
<accession>A0A6A4ND03</accession>
<dbReference type="PANTHER" id="PTHR33564">
    <property type="entry name" value="TRANSMEMBRANE PROTEIN"/>
    <property type="match status" value="1"/>
</dbReference>
<dbReference type="OrthoDB" id="1904110at2759"/>
<comment type="caution">
    <text evidence="1">The sequence shown here is derived from an EMBL/GenBank/DDBJ whole genome shotgun (WGS) entry which is preliminary data.</text>
</comment>
<organism evidence="1 2">
    <name type="scientific">Lupinus albus</name>
    <name type="common">White lupine</name>
    <name type="synonym">Lupinus termis</name>
    <dbReference type="NCBI Taxonomy" id="3870"/>
    <lineage>
        <taxon>Eukaryota</taxon>
        <taxon>Viridiplantae</taxon>
        <taxon>Streptophyta</taxon>
        <taxon>Embryophyta</taxon>
        <taxon>Tracheophyta</taxon>
        <taxon>Spermatophyta</taxon>
        <taxon>Magnoliopsida</taxon>
        <taxon>eudicotyledons</taxon>
        <taxon>Gunneridae</taxon>
        <taxon>Pentapetalae</taxon>
        <taxon>rosids</taxon>
        <taxon>fabids</taxon>
        <taxon>Fabales</taxon>
        <taxon>Fabaceae</taxon>
        <taxon>Papilionoideae</taxon>
        <taxon>50 kb inversion clade</taxon>
        <taxon>genistoids sensu lato</taxon>
        <taxon>core genistoids</taxon>
        <taxon>Genisteae</taxon>
        <taxon>Lupinus</taxon>
    </lineage>
</organism>
<reference evidence="2" key="1">
    <citation type="journal article" date="2020" name="Nat. Commun.">
        <title>Genome sequence of the cluster root forming white lupin.</title>
        <authorList>
            <person name="Hufnagel B."/>
            <person name="Marques A."/>
            <person name="Soriano A."/>
            <person name="Marques L."/>
            <person name="Divol F."/>
            <person name="Doumas P."/>
            <person name="Sallet E."/>
            <person name="Mancinotti D."/>
            <person name="Carrere S."/>
            <person name="Marande W."/>
            <person name="Arribat S."/>
            <person name="Keller J."/>
            <person name="Huneau C."/>
            <person name="Blein T."/>
            <person name="Aime D."/>
            <person name="Laguerre M."/>
            <person name="Taylor J."/>
            <person name="Schubert V."/>
            <person name="Nelson M."/>
            <person name="Geu-Flores F."/>
            <person name="Crespi M."/>
            <person name="Gallardo-Guerrero K."/>
            <person name="Delaux P.-M."/>
            <person name="Salse J."/>
            <person name="Berges H."/>
            <person name="Guyot R."/>
            <person name="Gouzy J."/>
            <person name="Peret B."/>
        </authorList>
    </citation>
    <scope>NUCLEOTIDE SEQUENCE [LARGE SCALE GENOMIC DNA]</scope>
    <source>
        <strain evidence="2">cv. Amiga</strain>
    </source>
</reference>
<name>A0A6A4ND03_LUPAL</name>
<dbReference type="EMBL" id="WOCE01000025">
    <property type="protein sequence ID" value="KAE9585334.1"/>
    <property type="molecule type" value="Genomic_DNA"/>
</dbReference>
<dbReference type="Proteomes" id="UP000447434">
    <property type="component" value="Chromosome 25"/>
</dbReference>
<dbReference type="AlphaFoldDB" id="A0A6A4ND03"/>
<proteinExistence type="predicted"/>
<evidence type="ECO:0000313" key="2">
    <source>
        <dbReference type="Proteomes" id="UP000447434"/>
    </source>
</evidence>
<evidence type="ECO:0000313" key="1">
    <source>
        <dbReference type="EMBL" id="KAE9585334.1"/>
    </source>
</evidence>